<evidence type="ECO:0000313" key="5">
    <source>
        <dbReference type="EMBL" id="OOY34205.1"/>
    </source>
</evidence>
<dbReference type="PANTHER" id="PTHR21621">
    <property type="entry name" value="RIBOSOMAL PROTEIN S6 MODIFICATION PROTEIN"/>
    <property type="match status" value="1"/>
</dbReference>
<keyword evidence="2" id="KW-0464">Manganese</keyword>
<keyword evidence="3" id="KW-0067">ATP-binding</keyword>
<keyword evidence="3" id="KW-0547">Nucleotide-binding</keyword>
<proteinExistence type="predicted"/>
<dbReference type="InterPro" id="IPR011761">
    <property type="entry name" value="ATP-grasp"/>
</dbReference>
<keyword evidence="1" id="KW-0436">Ligase</keyword>
<dbReference type="GO" id="GO:0046872">
    <property type="term" value="F:metal ion binding"/>
    <property type="evidence" value="ECO:0007669"/>
    <property type="project" value="InterPro"/>
</dbReference>
<evidence type="ECO:0000256" key="1">
    <source>
        <dbReference type="ARBA" id="ARBA00022598"/>
    </source>
</evidence>
<organism evidence="5 6">
    <name type="scientific">Solemya velum gill symbiont</name>
    <dbReference type="NCBI Taxonomy" id="2340"/>
    <lineage>
        <taxon>Bacteria</taxon>
        <taxon>Pseudomonadati</taxon>
        <taxon>Pseudomonadota</taxon>
        <taxon>Gammaproteobacteria</taxon>
        <taxon>sulfur-oxidizing symbionts</taxon>
    </lineage>
</organism>
<gene>
    <name evidence="5" type="ORF">BOV88_11465</name>
</gene>
<dbReference type="Proteomes" id="UP000190962">
    <property type="component" value="Unassembled WGS sequence"/>
</dbReference>
<evidence type="ECO:0000256" key="2">
    <source>
        <dbReference type="ARBA" id="ARBA00023211"/>
    </source>
</evidence>
<evidence type="ECO:0000259" key="4">
    <source>
        <dbReference type="PROSITE" id="PS50975"/>
    </source>
</evidence>
<dbReference type="Gene3D" id="3.30.470.20">
    <property type="entry name" value="ATP-grasp fold, B domain"/>
    <property type="match status" value="2"/>
</dbReference>
<dbReference type="AlphaFoldDB" id="A0A1T2CH85"/>
<sequence>MNPKIELFHGPNKFADSAGAVVEFEPPFNETLSADSIDKQCKKLDSHQGRSLWTGNQPENELSFVDLYTEIVSYFRQPVAVCDHKCISGYQIGNNQRAWIFLCHTHSNTANLILRSSMALTNEIFSLIVTGHPGINKLVPNPIANLQRQVANLHYSKTANILLTVALSRGIPTYPISLGGNIWQYGQGSLGRHYRSAADEFDSLTGDILCRNKVYSNELINRLGFPGVVHEVARNPDHAAKIAALIGYPVVTKPISAGMEKGITTSIDNPDELVAAFKLAASISPRGVIIEKYVKGTDHRLAVFGGELLWVMARYPARVIGDGVHSIATLIGQENLRRKGDIDKKAIMQDAAMDELLAKMGLSYDSVPAPGKAINLRSVANVSMGGTMEDVMPRIHPDNRYMALAIARAFRMNAIGIDFITEDISKSWRESSCAVIEVNQTPGVLCYIRAEKQLNRMFPSGNDGRIPTILLIEAPPESAKQVATLLQDANLCVGQATASQTFLGKHPRGKSSDTLNVRVNSLIFDPACEALVASASKEGIVQDGLPLDKFDFALIPGSLPSEIADFIRKHCSQADYLEHGQPLSESMQKTLNDLVLRYRSNLAGSPHSRFTSATSN</sequence>
<evidence type="ECO:0000256" key="3">
    <source>
        <dbReference type="PROSITE-ProRule" id="PRU00409"/>
    </source>
</evidence>
<protein>
    <recommendedName>
        <fullName evidence="4">ATP-grasp domain-containing protein</fullName>
    </recommendedName>
</protein>
<dbReference type="RefSeq" id="WP_078459119.1">
    <property type="nucleotide sequence ID" value="NZ_MPNX01000020.1"/>
</dbReference>
<evidence type="ECO:0000313" key="6">
    <source>
        <dbReference type="Proteomes" id="UP000190962"/>
    </source>
</evidence>
<dbReference type="SUPFAM" id="SSF56059">
    <property type="entry name" value="Glutathione synthetase ATP-binding domain-like"/>
    <property type="match status" value="1"/>
</dbReference>
<dbReference type="InterPro" id="IPR011095">
    <property type="entry name" value="Dala_Dala_lig_C"/>
</dbReference>
<dbReference type="GO" id="GO:0005524">
    <property type="term" value="F:ATP binding"/>
    <property type="evidence" value="ECO:0007669"/>
    <property type="project" value="UniProtKB-UniRule"/>
</dbReference>
<reference evidence="5 6" key="1">
    <citation type="submission" date="2016-11" db="EMBL/GenBank/DDBJ databases">
        <title>Mixed transmission modes and dynamic genome evolution in an obligate animal-bacterial symbiosis.</title>
        <authorList>
            <person name="Russell S.L."/>
            <person name="Corbett-Detig R.B."/>
            <person name="Cavanaugh C.M."/>
        </authorList>
    </citation>
    <scope>NUCLEOTIDE SEQUENCE [LARGE SCALE GENOMIC DNA]</scope>
    <source>
        <strain evidence="5">MA-KB16</strain>
    </source>
</reference>
<dbReference type="GO" id="GO:0005737">
    <property type="term" value="C:cytoplasm"/>
    <property type="evidence" value="ECO:0007669"/>
    <property type="project" value="TreeGrafter"/>
</dbReference>
<dbReference type="GO" id="GO:0009432">
    <property type="term" value="P:SOS response"/>
    <property type="evidence" value="ECO:0007669"/>
    <property type="project" value="TreeGrafter"/>
</dbReference>
<feature type="domain" description="ATP-grasp" evidence="4">
    <location>
        <begin position="217"/>
        <end position="473"/>
    </location>
</feature>
<dbReference type="EMBL" id="MPNX01000020">
    <property type="protein sequence ID" value="OOY34205.1"/>
    <property type="molecule type" value="Genomic_DNA"/>
</dbReference>
<dbReference type="Pfam" id="PF07478">
    <property type="entry name" value="Dala_Dala_lig_C"/>
    <property type="match status" value="1"/>
</dbReference>
<dbReference type="PROSITE" id="PS50975">
    <property type="entry name" value="ATP_GRASP"/>
    <property type="match status" value="1"/>
</dbReference>
<accession>A0A1T2CH85</accession>
<comment type="caution">
    <text evidence="5">The sequence shown here is derived from an EMBL/GenBank/DDBJ whole genome shotgun (WGS) entry which is preliminary data.</text>
</comment>
<name>A0A1T2CH85_SOVGS</name>
<dbReference type="GO" id="GO:0018169">
    <property type="term" value="F:ribosomal S6-glutamic acid ligase activity"/>
    <property type="evidence" value="ECO:0007669"/>
    <property type="project" value="TreeGrafter"/>
</dbReference>
<dbReference type="PANTHER" id="PTHR21621:SF0">
    <property type="entry name" value="BETA-CITRYLGLUTAMATE SYNTHASE B-RELATED"/>
    <property type="match status" value="1"/>
</dbReference>
<dbReference type="GO" id="GO:0008716">
    <property type="term" value="F:D-alanine-D-alanine ligase activity"/>
    <property type="evidence" value="ECO:0007669"/>
    <property type="project" value="InterPro"/>
</dbReference>